<dbReference type="RefSeq" id="XP_005714778.1">
    <property type="nucleotide sequence ID" value="XM_005714721.1"/>
</dbReference>
<dbReference type="GO" id="GO:0050660">
    <property type="term" value="F:flavin adenine dinucleotide binding"/>
    <property type="evidence" value="ECO:0007669"/>
    <property type="project" value="TreeGrafter"/>
</dbReference>
<dbReference type="GO" id="GO:0005737">
    <property type="term" value="C:cytoplasm"/>
    <property type="evidence" value="ECO:0007669"/>
    <property type="project" value="TreeGrafter"/>
</dbReference>
<evidence type="ECO:0000313" key="6">
    <source>
        <dbReference type="EMBL" id="CDF34959.1"/>
    </source>
</evidence>
<dbReference type="PANTHER" id="PTHR43735">
    <property type="entry name" value="APOPTOSIS-INDUCING FACTOR 1"/>
    <property type="match status" value="1"/>
</dbReference>
<keyword evidence="4" id="KW-0560">Oxidoreductase</keyword>
<keyword evidence="3" id="KW-0274">FAD</keyword>
<dbReference type="InterPro" id="IPR023753">
    <property type="entry name" value="FAD/NAD-binding_dom"/>
</dbReference>
<dbReference type="InterPro" id="IPR036188">
    <property type="entry name" value="FAD/NAD-bd_sf"/>
</dbReference>
<dbReference type="OrthoDB" id="202203at2759"/>
<proteinExistence type="inferred from homology"/>
<accession>R7QA89</accession>
<evidence type="ECO:0000256" key="3">
    <source>
        <dbReference type="ARBA" id="ARBA00022827"/>
    </source>
</evidence>
<organism evidence="6 7">
    <name type="scientific">Chondrus crispus</name>
    <name type="common">Carrageen Irish moss</name>
    <name type="synonym">Polymorpha crispa</name>
    <dbReference type="NCBI Taxonomy" id="2769"/>
    <lineage>
        <taxon>Eukaryota</taxon>
        <taxon>Rhodophyta</taxon>
        <taxon>Florideophyceae</taxon>
        <taxon>Rhodymeniophycidae</taxon>
        <taxon>Gigartinales</taxon>
        <taxon>Gigartinaceae</taxon>
        <taxon>Chondrus</taxon>
    </lineage>
</organism>
<dbReference type="Gramene" id="CDF34959">
    <property type="protein sequence ID" value="CDF34959"/>
    <property type="gene ID" value="CHC_T00003530001"/>
</dbReference>
<evidence type="ECO:0000256" key="2">
    <source>
        <dbReference type="ARBA" id="ARBA00022630"/>
    </source>
</evidence>
<dbReference type="KEGG" id="ccp:CHC_T00003530001"/>
<keyword evidence="7" id="KW-1185">Reference proteome</keyword>
<evidence type="ECO:0000256" key="1">
    <source>
        <dbReference type="ARBA" id="ARBA00006442"/>
    </source>
</evidence>
<protein>
    <recommendedName>
        <fullName evidence="5">FAD/NAD(P)-binding domain-containing protein</fullName>
    </recommendedName>
</protein>
<dbReference type="Pfam" id="PF07992">
    <property type="entry name" value="Pyr_redox_2"/>
    <property type="match status" value="1"/>
</dbReference>
<sequence>MEATLTTPTILVVGGGFAGRAAVRHFLDSQVPARVVLVDEKPFFEFTPSVLRCIVQPSHIGKITFNQQTHPDLEFLEGRVTCLSETAATVFNIADGVTSTIPYDFCVWATGVKHAPPIKLHAGNAKSTTATRREEFESFRRKAFQAKEWVSNMIPFCSYYSFLESIANLCVNFQYFNHWRRADWRRTGS</sequence>
<evidence type="ECO:0000313" key="7">
    <source>
        <dbReference type="Proteomes" id="UP000012073"/>
    </source>
</evidence>
<dbReference type="PANTHER" id="PTHR43735:SF3">
    <property type="entry name" value="FERROPTOSIS SUPPRESSOR PROTEIN 1"/>
    <property type="match status" value="1"/>
</dbReference>
<dbReference type="GO" id="GO:0004174">
    <property type="term" value="F:electron-transferring-flavoprotein dehydrogenase activity"/>
    <property type="evidence" value="ECO:0007669"/>
    <property type="project" value="TreeGrafter"/>
</dbReference>
<dbReference type="STRING" id="2769.R7QA89"/>
<dbReference type="EMBL" id="HG001711">
    <property type="protein sequence ID" value="CDF34959.1"/>
    <property type="molecule type" value="Genomic_DNA"/>
</dbReference>
<dbReference type="GeneID" id="17322493"/>
<dbReference type="AlphaFoldDB" id="R7QA89"/>
<keyword evidence="2" id="KW-0285">Flavoprotein</keyword>
<name>R7QA89_CHOCR</name>
<dbReference type="Gene3D" id="3.50.50.60">
    <property type="entry name" value="FAD/NAD(P)-binding domain"/>
    <property type="match status" value="1"/>
</dbReference>
<evidence type="ECO:0000259" key="5">
    <source>
        <dbReference type="Pfam" id="PF07992"/>
    </source>
</evidence>
<dbReference type="SUPFAM" id="SSF51905">
    <property type="entry name" value="FAD/NAD(P)-binding domain"/>
    <property type="match status" value="1"/>
</dbReference>
<comment type="similarity">
    <text evidence="1">Belongs to the FAD-dependent oxidoreductase family.</text>
</comment>
<evidence type="ECO:0000256" key="4">
    <source>
        <dbReference type="ARBA" id="ARBA00023002"/>
    </source>
</evidence>
<reference evidence="7" key="1">
    <citation type="journal article" date="2013" name="Proc. Natl. Acad. Sci. U.S.A.">
        <title>Genome structure and metabolic features in the red seaweed Chondrus crispus shed light on evolution of the Archaeplastida.</title>
        <authorList>
            <person name="Collen J."/>
            <person name="Porcel B."/>
            <person name="Carre W."/>
            <person name="Ball S.G."/>
            <person name="Chaparro C."/>
            <person name="Tonon T."/>
            <person name="Barbeyron T."/>
            <person name="Michel G."/>
            <person name="Noel B."/>
            <person name="Valentin K."/>
            <person name="Elias M."/>
            <person name="Artiguenave F."/>
            <person name="Arun A."/>
            <person name="Aury J.M."/>
            <person name="Barbosa-Neto J.F."/>
            <person name="Bothwell J.H."/>
            <person name="Bouget F.Y."/>
            <person name="Brillet L."/>
            <person name="Cabello-Hurtado F."/>
            <person name="Capella-Gutierrez S."/>
            <person name="Charrier B."/>
            <person name="Cladiere L."/>
            <person name="Cock J.M."/>
            <person name="Coelho S.M."/>
            <person name="Colleoni C."/>
            <person name="Czjzek M."/>
            <person name="Da Silva C."/>
            <person name="Delage L."/>
            <person name="Denoeud F."/>
            <person name="Deschamps P."/>
            <person name="Dittami S.M."/>
            <person name="Gabaldon T."/>
            <person name="Gachon C.M."/>
            <person name="Groisillier A."/>
            <person name="Herve C."/>
            <person name="Jabbari K."/>
            <person name="Katinka M."/>
            <person name="Kloareg B."/>
            <person name="Kowalczyk N."/>
            <person name="Labadie K."/>
            <person name="Leblanc C."/>
            <person name="Lopez P.J."/>
            <person name="McLachlan D.H."/>
            <person name="Meslet-Cladiere L."/>
            <person name="Moustafa A."/>
            <person name="Nehr Z."/>
            <person name="Nyvall Collen P."/>
            <person name="Panaud O."/>
            <person name="Partensky F."/>
            <person name="Poulain J."/>
            <person name="Rensing S.A."/>
            <person name="Rousvoal S."/>
            <person name="Samson G."/>
            <person name="Symeonidi A."/>
            <person name="Weissenbach J."/>
            <person name="Zambounis A."/>
            <person name="Wincker P."/>
            <person name="Boyen C."/>
        </authorList>
    </citation>
    <scope>NUCLEOTIDE SEQUENCE [LARGE SCALE GENOMIC DNA]</scope>
    <source>
        <strain evidence="7">cv. Stackhouse</strain>
    </source>
</reference>
<dbReference type="Proteomes" id="UP000012073">
    <property type="component" value="Unassembled WGS sequence"/>
</dbReference>
<feature type="domain" description="FAD/NAD(P)-binding" evidence="5">
    <location>
        <begin position="9"/>
        <end position="124"/>
    </location>
</feature>
<dbReference type="PhylomeDB" id="R7QA89"/>
<gene>
    <name evidence="6" type="ORF">CHC_T00003530001</name>
</gene>